<sequence length="395" mass="42748">MTIHHASAGLSAKSDPGVWFDTAAEDAATLGPLLERVAGPPFSAILLYPNNAEQIDQTAPGRLRRVLQVDSVADLANAAETARLSASGQPSWIVASRSAEVLEEASAHQFERCLRAEVANAGELRDAIALGRRYPWLLLQLKDVTNIPLELAIATLQGTSTRLVRIISDPLDVDGAVLSLGVMETGPDCLMFSPRTTGALDAFLERLESLRLDKLPLSTGTVLRTSPVGMGHRSCVDLVTIFDKNEGMLVGSTSHGGLLCCPEVFPMPYMDLRPFRVNAGAVHSYVYGPGGRTNYLSELRAGTPAMVVGIDGTTRTSRVGRVKTEIRPLRLIEVGFKEDVVLNLFLQDDWHVRIYSDRGQPICLSDLKAGDRILGHLGKAGRHVGLRIDETIVEL</sequence>
<evidence type="ECO:0008006" key="7">
    <source>
        <dbReference type="Google" id="ProtNLM"/>
    </source>
</evidence>
<dbReference type="InterPro" id="IPR030960">
    <property type="entry name" value="DHQS/DOIS_N"/>
</dbReference>
<dbReference type="Pfam" id="PF26558">
    <property type="entry name" value="DHQS_2nd"/>
    <property type="match status" value="1"/>
</dbReference>
<comment type="caution">
    <text evidence="5">The sequence shown here is derived from an EMBL/GenBank/DDBJ whole genome shotgun (WGS) entry which is preliminary data.</text>
</comment>
<dbReference type="RefSeq" id="WP_101778379.1">
    <property type="nucleotide sequence ID" value="NZ_NBUC01000191.1"/>
</dbReference>
<keyword evidence="6" id="KW-1185">Reference proteome</keyword>
<name>A0ABX4TAH8_9HYPH</name>
<keyword evidence="1" id="KW-0028">Amino-acid biosynthesis</keyword>
<dbReference type="InterPro" id="IPR056179">
    <property type="entry name" value="DHQS_C"/>
</dbReference>
<evidence type="ECO:0000256" key="2">
    <source>
        <dbReference type="ARBA" id="ARBA00023141"/>
    </source>
</evidence>
<proteinExistence type="predicted"/>
<feature type="domain" description="3-dehydroquinate synthase C-terminal" evidence="4">
    <location>
        <begin position="221"/>
        <end position="394"/>
    </location>
</feature>
<evidence type="ECO:0000259" key="4">
    <source>
        <dbReference type="Pfam" id="PF26558"/>
    </source>
</evidence>
<gene>
    <name evidence="5" type="ORF">BMJ33_35830</name>
</gene>
<feature type="domain" description="3-dehydroquinate synthase N-terminal" evidence="3">
    <location>
        <begin position="105"/>
        <end position="200"/>
    </location>
</feature>
<dbReference type="PANTHER" id="PTHR33563">
    <property type="match status" value="1"/>
</dbReference>
<evidence type="ECO:0000313" key="6">
    <source>
        <dbReference type="Proteomes" id="UP001190825"/>
    </source>
</evidence>
<evidence type="ECO:0000259" key="3">
    <source>
        <dbReference type="Pfam" id="PF01959"/>
    </source>
</evidence>
<evidence type="ECO:0000313" key="5">
    <source>
        <dbReference type="EMBL" id="PLT91076.1"/>
    </source>
</evidence>
<evidence type="ECO:0000256" key="1">
    <source>
        <dbReference type="ARBA" id="ARBA00022605"/>
    </source>
</evidence>
<dbReference type="EMBL" id="NBUC01000191">
    <property type="protein sequence ID" value="PLT91076.1"/>
    <property type="molecule type" value="Genomic_DNA"/>
</dbReference>
<reference evidence="5 6" key="1">
    <citation type="journal article" date="2018" name="FEMS Microbiol. Ecol.">
        <title>Co-invading symbiotic mutualists of Medicago polymorpha retain high ancestral diversity and contain diverse accessory genomes.</title>
        <authorList>
            <person name="Porter S.S."/>
            <person name="Faber-Hammond J.J."/>
            <person name="Friesen M.L."/>
        </authorList>
    </citation>
    <scope>NUCLEOTIDE SEQUENCE [LARGE SCALE GENOMIC DNA]</scope>
    <source>
        <strain evidence="5 6">Str16</strain>
    </source>
</reference>
<accession>A0ABX4TAH8</accession>
<dbReference type="PANTHER" id="PTHR33563:SF1">
    <property type="entry name" value="3-DEHYDROQUINATE SYNTHASE"/>
    <property type="match status" value="1"/>
</dbReference>
<dbReference type="Pfam" id="PF01959">
    <property type="entry name" value="DHQS"/>
    <property type="match status" value="1"/>
</dbReference>
<keyword evidence="2" id="KW-0057">Aromatic amino acid biosynthesis</keyword>
<organism evidence="5 6">
    <name type="scientific">Sinorhizobium medicae</name>
    <dbReference type="NCBI Taxonomy" id="110321"/>
    <lineage>
        <taxon>Bacteria</taxon>
        <taxon>Pseudomonadati</taxon>
        <taxon>Pseudomonadota</taxon>
        <taxon>Alphaproteobacteria</taxon>
        <taxon>Hyphomicrobiales</taxon>
        <taxon>Rhizobiaceae</taxon>
        <taxon>Sinorhizobium/Ensifer group</taxon>
        <taxon>Sinorhizobium</taxon>
    </lineage>
</organism>
<dbReference type="Proteomes" id="UP001190825">
    <property type="component" value="Unassembled WGS sequence"/>
</dbReference>
<dbReference type="InterPro" id="IPR002812">
    <property type="entry name" value="DHQS"/>
</dbReference>
<protein>
    <recommendedName>
        <fullName evidence="7">3-dehydroquinate synthase</fullName>
    </recommendedName>
</protein>